<evidence type="ECO:0000313" key="4">
    <source>
        <dbReference type="Proteomes" id="UP000466442"/>
    </source>
</evidence>
<comment type="similarity">
    <text evidence="1">Belongs to the fatty acyl-CoA reductase family.</text>
</comment>
<evidence type="ECO:0000256" key="1">
    <source>
        <dbReference type="RuleBase" id="RU363097"/>
    </source>
</evidence>
<feature type="non-terminal residue" evidence="3">
    <location>
        <position position="206"/>
    </location>
</feature>
<dbReference type="GO" id="GO:0102965">
    <property type="term" value="F:alcohol-forming long-chain fatty acyl-CoA reductase activity"/>
    <property type="evidence" value="ECO:0007669"/>
    <property type="project" value="UniProtKB-EC"/>
</dbReference>
<evidence type="ECO:0000313" key="3">
    <source>
        <dbReference type="EMBL" id="KAF6205980.1"/>
    </source>
</evidence>
<dbReference type="Proteomes" id="UP000466442">
    <property type="component" value="Unassembled WGS sequence"/>
</dbReference>
<comment type="caution">
    <text evidence="3">The sequence shown here is derived from an EMBL/GenBank/DDBJ whole genome shotgun (WGS) entry which is preliminary data.</text>
</comment>
<dbReference type="GO" id="GO:0080019">
    <property type="term" value="F:alcohol-forming very long-chain fatty acyl-CoA reductase activity"/>
    <property type="evidence" value="ECO:0007669"/>
    <property type="project" value="InterPro"/>
</dbReference>
<dbReference type="PANTHER" id="PTHR11011:SF45">
    <property type="entry name" value="FATTY ACYL-COA REDUCTASE CG8306-RELATED"/>
    <property type="match status" value="1"/>
</dbReference>
<name>A0A8S9XA69_APOLU</name>
<keyword evidence="1" id="KW-0521">NADP</keyword>
<dbReference type="Gene3D" id="3.40.50.720">
    <property type="entry name" value="NAD(P)-binding Rossmann-like Domain"/>
    <property type="match status" value="1"/>
</dbReference>
<keyword evidence="1" id="KW-0444">Lipid biosynthesis</keyword>
<keyword evidence="1" id="KW-0560">Oxidoreductase</keyword>
<dbReference type="GO" id="GO:0035336">
    <property type="term" value="P:long-chain fatty-acyl-CoA metabolic process"/>
    <property type="evidence" value="ECO:0007669"/>
    <property type="project" value="TreeGrafter"/>
</dbReference>
<dbReference type="InterPro" id="IPR013120">
    <property type="entry name" value="FAR_NAD-bd"/>
</dbReference>
<keyword evidence="1" id="KW-0443">Lipid metabolism</keyword>
<dbReference type="Pfam" id="PF07993">
    <property type="entry name" value="NAD_binding_4"/>
    <property type="match status" value="1"/>
</dbReference>
<evidence type="ECO:0000259" key="2">
    <source>
        <dbReference type="Pfam" id="PF07993"/>
    </source>
</evidence>
<dbReference type="OrthoDB" id="6584876at2759"/>
<proteinExistence type="inferred from homology"/>
<gene>
    <name evidence="3" type="ORF">GE061_017204</name>
</gene>
<comment type="function">
    <text evidence="1">Catalyzes the reduction of fatty acyl-CoA to fatty alcohols.</text>
</comment>
<dbReference type="InterPro" id="IPR026055">
    <property type="entry name" value="FAR"/>
</dbReference>
<keyword evidence="4" id="KW-1185">Reference proteome</keyword>
<dbReference type="GO" id="GO:0005777">
    <property type="term" value="C:peroxisome"/>
    <property type="evidence" value="ECO:0007669"/>
    <property type="project" value="TreeGrafter"/>
</dbReference>
<accession>A0A8S9XA69</accession>
<comment type="catalytic activity">
    <reaction evidence="1">
        <text>a long-chain fatty acyl-CoA + 2 NADPH + 2 H(+) = a long-chain primary fatty alcohol + 2 NADP(+) + CoA</text>
        <dbReference type="Rhea" id="RHEA:52716"/>
        <dbReference type="ChEBI" id="CHEBI:15378"/>
        <dbReference type="ChEBI" id="CHEBI:57287"/>
        <dbReference type="ChEBI" id="CHEBI:57783"/>
        <dbReference type="ChEBI" id="CHEBI:58349"/>
        <dbReference type="ChEBI" id="CHEBI:77396"/>
        <dbReference type="ChEBI" id="CHEBI:83139"/>
        <dbReference type="EC" id="1.2.1.84"/>
    </reaction>
</comment>
<sequence>MRFNIEQGKGISRGHANEEPKPDLYKVANRGARYKEGCIGCSFFLNRPVQHTAVTRRATADMSEIVEFYRGKNILITGAAGFLGGLLMERLLRICEVGRIFIIVRDKNGLKAEERLDSIFSTPVFDRLRQLKPSFLNLVQLVKGDIELPGLGLSDLARAMLVEEIEVVFHGAATVSFDEPIKKATLVNVRGTKEMALLCQEMKNLK</sequence>
<feature type="domain" description="Thioester reductase (TE)" evidence="2">
    <location>
        <begin position="76"/>
        <end position="205"/>
    </location>
</feature>
<protein>
    <recommendedName>
        <fullName evidence="1">Fatty acyl-CoA reductase</fullName>
        <ecNumber evidence="1">1.2.1.84</ecNumber>
    </recommendedName>
</protein>
<dbReference type="AlphaFoldDB" id="A0A8S9XA69"/>
<dbReference type="PANTHER" id="PTHR11011">
    <property type="entry name" value="MALE STERILITY PROTEIN 2-RELATED"/>
    <property type="match status" value="1"/>
</dbReference>
<dbReference type="SUPFAM" id="SSF51735">
    <property type="entry name" value="NAD(P)-binding Rossmann-fold domains"/>
    <property type="match status" value="1"/>
</dbReference>
<organism evidence="3 4">
    <name type="scientific">Apolygus lucorum</name>
    <name type="common">Small green plant bug</name>
    <name type="synonym">Lygocoris lucorum</name>
    <dbReference type="NCBI Taxonomy" id="248454"/>
    <lineage>
        <taxon>Eukaryota</taxon>
        <taxon>Metazoa</taxon>
        <taxon>Ecdysozoa</taxon>
        <taxon>Arthropoda</taxon>
        <taxon>Hexapoda</taxon>
        <taxon>Insecta</taxon>
        <taxon>Pterygota</taxon>
        <taxon>Neoptera</taxon>
        <taxon>Paraneoptera</taxon>
        <taxon>Hemiptera</taxon>
        <taxon>Heteroptera</taxon>
        <taxon>Panheteroptera</taxon>
        <taxon>Cimicomorpha</taxon>
        <taxon>Miridae</taxon>
        <taxon>Mirini</taxon>
        <taxon>Apolygus</taxon>
    </lineage>
</organism>
<reference evidence="3" key="1">
    <citation type="journal article" date="2021" name="Mol. Ecol. Resour.">
        <title>Apolygus lucorum genome provides insights into omnivorousness and mesophyll feeding.</title>
        <authorList>
            <person name="Liu Y."/>
            <person name="Liu H."/>
            <person name="Wang H."/>
            <person name="Huang T."/>
            <person name="Liu B."/>
            <person name="Yang B."/>
            <person name="Yin L."/>
            <person name="Li B."/>
            <person name="Zhang Y."/>
            <person name="Zhang S."/>
            <person name="Jiang F."/>
            <person name="Zhang X."/>
            <person name="Ren Y."/>
            <person name="Wang B."/>
            <person name="Wang S."/>
            <person name="Lu Y."/>
            <person name="Wu K."/>
            <person name="Fan W."/>
            <person name="Wang G."/>
        </authorList>
    </citation>
    <scope>NUCLEOTIDE SEQUENCE</scope>
    <source>
        <strain evidence="3">12Hb</strain>
    </source>
</reference>
<dbReference type="InterPro" id="IPR036291">
    <property type="entry name" value="NAD(P)-bd_dom_sf"/>
</dbReference>
<dbReference type="EMBL" id="WIXP02000008">
    <property type="protein sequence ID" value="KAF6205980.1"/>
    <property type="molecule type" value="Genomic_DNA"/>
</dbReference>
<dbReference type="EC" id="1.2.1.84" evidence="1"/>